<dbReference type="InterPro" id="IPR002397">
    <property type="entry name" value="Cyt_P450_B"/>
</dbReference>
<dbReference type="EMBL" id="CP107020">
    <property type="protein sequence ID" value="UYG15826.1"/>
    <property type="molecule type" value="Genomic_DNA"/>
</dbReference>
<reference evidence="4" key="1">
    <citation type="submission" date="2022-10" db="EMBL/GenBank/DDBJ databases">
        <title>Whole-Genome Sequencing of Brachybacterium huguangmaarense BRM-3, Isolated from Betula schmidtii.</title>
        <authorList>
            <person name="Haam D."/>
        </authorList>
    </citation>
    <scope>NUCLEOTIDE SEQUENCE</scope>
    <source>
        <strain evidence="4">BRM-3</strain>
    </source>
</reference>
<accession>A0ABY6FZL0</accession>
<dbReference type="PANTHER" id="PTHR46696:SF1">
    <property type="entry name" value="CYTOCHROME P450 YJIB-RELATED"/>
    <property type="match status" value="1"/>
</dbReference>
<dbReference type="RefSeq" id="WP_263593040.1">
    <property type="nucleotide sequence ID" value="NZ_CP107020.1"/>
</dbReference>
<name>A0ABY6FZL0_9MICO</name>
<dbReference type="InterPro" id="IPR017972">
    <property type="entry name" value="Cyt_P450_CS"/>
</dbReference>
<evidence type="ECO:0000313" key="5">
    <source>
        <dbReference type="Proteomes" id="UP001164305"/>
    </source>
</evidence>
<keyword evidence="2" id="KW-0560">Oxidoreductase</keyword>
<dbReference type="InterPro" id="IPR036396">
    <property type="entry name" value="Cyt_P450_sf"/>
</dbReference>
<keyword evidence="2" id="KW-0503">Monooxygenase</keyword>
<organism evidence="4 5">
    <name type="scientific">Brachybacterium huguangmaarense</name>
    <dbReference type="NCBI Taxonomy" id="1652028"/>
    <lineage>
        <taxon>Bacteria</taxon>
        <taxon>Bacillati</taxon>
        <taxon>Actinomycetota</taxon>
        <taxon>Actinomycetes</taxon>
        <taxon>Micrococcales</taxon>
        <taxon>Dermabacteraceae</taxon>
        <taxon>Brachybacterium</taxon>
    </lineage>
</organism>
<dbReference type="InterPro" id="IPR001128">
    <property type="entry name" value="Cyt_P450"/>
</dbReference>
<keyword evidence="2" id="KW-0408">Iron</keyword>
<evidence type="ECO:0000313" key="4">
    <source>
        <dbReference type="EMBL" id="UYG15826.1"/>
    </source>
</evidence>
<evidence type="ECO:0000256" key="2">
    <source>
        <dbReference type="RuleBase" id="RU000461"/>
    </source>
</evidence>
<keyword evidence="2" id="KW-0479">Metal-binding</keyword>
<dbReference type="SUPFAM" id="SSF48264">
    <property type="entry name" value="Cytochrome P450"/>
    <property type="match status" value="1"/>
</dbReference>
<evidence type="ECO:0000256" key="1">
    <source>
        <dbReference type="ARBA" id="ARBA00010617"/>
    </source>
</evidence>
<evidence type="ECO:0000256" key="3">
    <source>
        <dbReference type="SAM" id="MobiDB-lite"/>
    </source>
</evidence>
<gene>
    <name evidence="4" type="ORF">BRM3_09225</name>
</gene>
<sequence length="409" mass="45131">MSGVDRRRSHRPGEATGPRLEHDGRRWRIRSLAAARQVLRARGATTQAGFTAEAIPTAFLRHHPILLSDGPGHDDQRRAVGRFLAPAVVEERWAPVMAASADELVGATLEAGTCRLDQLALHFSVDVARRIVGLTEAPLEAMSARLVTFMRQPPFDLAAPHWGRTRRQWASAGLNALVPLVRFHVRDVRPALRARRRARRDDIISHLLDSGYGEADILVECVTYATAGMITTREFIAMACWHLLADDALRERYRTAGRTERLAILAEIIRLEPVVGHLHRRVREDLEVDDREARAAMRPGELADLCIRDANADPEAVGPDPLDLCPGRPMPPGVGATGLSFGAGAHRCPGEHLALAETDVLLTRLLACDVRLDGEPRLGWVDLVEGYTVRDMRLVLGPRPTRDGAVERP</sequence>
<dbReference type="Pfam" id="PF00067">
    <property type="entry name" value="p450"/>
    <property type="match status" value="1"/>
</dbReference>
<proteinExistence type="inferred from homology"/>
<protein>
    <submittedName>
        <fullName evidence="4">Cytochrome P450</fullName>
    </submittedName>
</protein>
<dbReference type="Proteomes" id="UP001164305">
    <property type="component" value="Chromosome"/>
</dbReference>
<comment type="similarity">
    <text evidence="1 2">Belongs to the cytochrome P450 family.</text>
</comment>
<dbReference type="PANTHER" id="PTHR46696">
    <property type="entry name" value="P450, PUTATIVE (EUROFUNG)-RELATED"/>
    <property type="match status" value="1"/>
</dbReference>
<dbReference type="Gene3D" id="1.10.630.10">
    <property type="entry name" value="Cytochrome P450"/>
    <property type="match status" value="1"/>
</dbReference>
<dbReference type="CDD" id="cd00302">
    <property type="entry name" value="cytochrome_P450"/>
    <property type="match status" value="1"/>
</dbReference>
<dbReference type="PRINTS" id="PR00359">
    <property type="entry name" value="BP450"/>
</dbReference>
<keyword evidence="5" id="KW-1185">Reference proteome</keyword>
<keyword evidence="2" id="KW-0349">Heme</keyword>
<dbReference type="PRINTS" id="PR00385">
    <property type="entry name" value="P450"/>
</dbReference>
<dbReference type="PROSITE" id="PS00086">
    <property type="entry name" value="CYTOCHROME_P450"/>
    <property type="match status" value="1"/>
</dbReference>
<feature type="region of interest" description="Disordered" evidence="3">
    <location>
        <begin position="1"/>
        <end position="22"/>
    </location>
</feature>